<dbReference type="Gene3D" id="3.40.50.1820">
    <property type="entry name" value="alpha/beta hydrolase"/>
    <property type="match status" value="1"/>
</dbReference>
<evidence type="ECO:0000256" key="3">
    <source>
        <dbReference type="ARBA" id="ARBA00022801"/>
    </source>
</evidence>
<dbReference type="AlphaFoldDB" id="A0A6G1WS18"/>
<evidence type="ECO:0000256" key="1">
    <source>
        <dbReference type="ARBA" id="ARBA00010088"/>
    </source>
</evidence>
<evidence type="ECO:0000313" key="7">
    <source>
        <dbReference type="EMBL" id="MQW72405.1"/>
    </source>
</evidence>
<feature type="active site" description="Nucleophile" evidence="4">
    <location>
        <position position="211"/>
    </location>
</feature>
<dbReference type="PANTHER" id="PTHR21661">
    <property type="entry name" value="EPOXIDE HYDROLASE 1-RELATED"/>
    <property type="match status" value="1"/>
</dbReference>
<comment type="similarity">
    <text evidence="1">Belongs to the peptidase S33 family.</text>
</comment>
<keyword evidence="3 7" id="KW-0378">Hydrolase</keyword>
<dbReference type="InterPro" id="IPR029058">
    <property type="entry name" value="AB_hydrolase_fold"/>
</dbReference>
<feature type="chain" id="PRO_5026252991" evidence="5">
    <location>
        <begin position="32"/>
        <end position="430"/>
    </location>
</feature>
<dbReference type="InterPro" id="IPR006311">
    <property type="entry name" value="TAT_signal"/>
</dbReference>
<dbReference type="InterPro" id="IPR010497">
    <property type="entry name" value="Epoxide_hydro_N"/>
</dbReference>
<feature type="active site" description="Proton donor" evidence="4">
    <location>
        <position position="349"/>
    </location>
</feature>
<feature type="domain" description="Epoxide hydrolase N-terminal" evidence="6">
    <location>
        <begin position="38"/>
        <end position="141"/>
    </location>
</feature>
<dbReference type="PANTHER" id="PTHR21661:SF35">
    <property type="entry name" value="EPOXIDE HYDROLASE"/>
    <property type="match status" value="1"/>
</dbReference>
<dbReference type="Pfam" id="PF06441">
    <property type="entry name" value="EHN"/>
    <property type="match status" value="1"/>
</dbReference>
<dbReference type="PROSITE" id="PS51318">
    <property type="entry name" value="TAT"/>
    <property type="match status" value="1"/>
</dbReference>
<feature type="active site" description="Proton acceptor" evidence="4">
    <location>
        <position position="405"/>
    </location>
</feature>
<dbReference type="GO" id="GO:0004301">
    <property type="term" value="F:epoxide hydrolase activity"/>
    <property type="evidence" value="ECO:0007669"/>
    <property type="project" value="TreeGrafter"/>
</dbReference>
<evidence type="ECO:0000256" key="4">
    <source>
        <dbReference type="PIRSR" id="PIRSR001112-1"/>
    </source>
</evidence>
<proteinExistence type="inferred from homology"/>
<protein>
    <submittedName>
        <fullName evidence="7">Alpha/beta fold hydrolase</fullName>
    </submittedName>
</protein>
<dbReference type="SUPFAM" id="SSF53474">
    <property type="entry name" value="alpha/beta-Hydrolases"/>
    <property type="match status" value="1"/>
</dbReference>
<gene>
    <name evidence="7" type="ORF">GHJ91_25615</name>
</gene>
<dbReference type="EMBL" id="WISB01000149">
    <property type="protein sequence ID" value="MQW72405.1"/>
    <property type="molecule type" value="Genomic_DNA"/>
</dbReference>
<keyword evidence="5" id="KW-0732">Signal</keyword>
<evidence type="ECO:0000259" key="6">
    <source>
        <dbReference type="Pfam" id="PF06441"/>
    </source>
</evidence>
<evidence type="ECO:0000256" key="2">
    <source>
        <dbReference type="ARBA" id="ARBA00022797"/>
    </source>
</evidence>
<organism evidence="7">
    <name type="scientific">Sinorhizobium medicae</name>
    <dbReference type="NCBI Taxonomy" id="110321"/>
    <lineage>
        <taxon>Bacteria</taxon>
        <taxon>Pseudomonadati</taxon>
        <taxon>Pseudomonadota</taxon>
        <taxon>Alphaproteobacteria</taxon>
        <taxon>Hyphomicrobiales</taxon>
        <taxon>Rhizobiaceae</taxon>
        <taxon>Sinorhizobium/Ensifer group</taxon>
        <taxon>Sinorhizobium</taxon>
    </lineage>
</organism>
<reference evidence="7" key="1">
    <citation type="journal article" date="2013" name="Genome Biol.">
        <title>Comparative genomics of the core and accessory genomes of 48 Sinorhizobium strains comprising five genospecies.</title>
        <authorList>
            <person name="Sugawara M."/>
            <person name="Epstein B."/>
            <person name="Badgley B.D."/>
            <person name="Unno T."/>
            <person name="Xu L."/>
            <person name="Reese J."/>
            <person name="Gyaneshwar P."/>
            <person name="Denny R."/>
            <person name="Mudge J."/>
            <person name="Bharti A.K."/>
            <person name="Farmer A.D."/>
            <person name="May G.D."/>
            <person name="Woodward J.E."/>
            <person name="Medigue C."/>
            <person name="Vallenet D."/>
            <person name="Lajus A."/>
            <person name="Rouy Z."/>
            <person name="Martinez-Vaz B."/>
            <person name="Tiffin P."/>
            <person name="Young N.D."/>
            <person name="Sadowsky M.J."/>
        </authorList>
    </citation>
    <scope>NUCLEOTIDE SEQUENCE</scope>
    <source>
        <strain evidence="7">M1</strain>
    </source>
</reference>
<comment type="caution">
    <text evidence="7">The sequence shown here is derived from an EMBL/GenBank/DDBJ whole genome shotgun (WGS) entry which is preliminary data.</text>
</comment>
<keyword evidence="2" id="KW-0058">Aromatic hydrocarbons catabolism</keyword>
<evidence type="ECO:0000256" key="5">
    <source>
        <dbReference type="SAM" id="SignalP"/>
    </source>
</evidence>
<dbReference type="GO" id="GO:0097176">
    <property type="term" value="P:epoxide metabolic process"/>
    <property type="evidence" value="ECO:0007669"/>
    <property type="project" value="TreeGrafter"/>
</dbReference>
<dbReference type="InterPro" id="IPR000639">
    <property type="entry name" value="Epox_hydrolase-like"/>
</dbReference>
<dbReference type="RefSeq" id="WP_153413809.1">
    <property type="nucleotide sequence ID" value="NZ_WISB01000149.1"/>
</dbReference>
<dbReference type="PRINTS" id="PR00412">
    <property type="entry name" value="EPOXHYDRLASE"/>
</dbReference>
<sequence length="430" mass="47738">MSQIQAQVTRRTLLAAAATAGAVGMIPQAFAATEAPVIKPFKFRATDEQLIDLHRRVAATRWPDEENVADDSQGVRLETIKKLAKHWKHHDWRNVEARLNAFPQFTTEIDGLDIHFIHVKSKHENALPIIITHGWPGSVIEQLKIIKPLTDPTAYGGTEADAFHVVIPSLPGYGFSGKPRETGWNPPRIAKAWAVLMERLGYTKYVAQGGDWGNAVTELMAVQQPPGLLGIHTNMAATVPAEISKSLAAGTPLEGLSADERRAWDQLDDFNKNGLGYAIEMNNRPQTLYGIVDSPMGLAAWMLDHDIRSYRMIARSIDGEKEGLSPDDVLDNVSLYWLTNTAISSARLYWDNAHHPSGGFFDPRGVKIPVAVSAFPDEIYQAPQSWAKKAYPKLIHYNRLPKGGHFAAWEQPALFTSELRASFKSLRDQI</sequence>
<dbReference type="PIRSF" id="PIRSF001112">
    <property type="entry name" value="Epoxide_hydrolase"/>
    <property type="match status" value="1"/>
</dbReference>
<accession>A0A6G1WS18</accession>
<name>A0A6G1WS18_9HYPH</name>
<dbReference type="InterPro" id="IPR016292">
    <property type="entry name" value="Epoxide_hydrolase"/>
</dbReference>
<feature type="signal peptide" evidence="5">
    <location>
        <begin position="1"/>
        <end position="31"/>
    </location>
</feature>